<gene>
    <name evidence="1" type="ORF">MICPUN_107828</name>
</gene>
<dbReference type="Proteomes" id="UP000002009">
    <property type="component" value="Chromosome 2"/>
</dbReference>
<evidence type="ECO:0000313" key="1">
    <source>
        <dbReference type="EMBL" id="ACO60664.1"/>
    </source>
</evidence>
<proteinExistence type="predicted"/>
<reference evidence="1 2" key="1">
    <citation type="journal article" date="2009" name="Science">
        <title>Green evolution and dynamic adaptations revealed by genomes of the marine picoeukaryotes Micromonas.</title>
        <authorList>
            <person name="Worden A.Z."/>
            <person name="Lee J.H."/>
            <person name="Mock T."/>
            <person name="Rouze P."/>
            <person name="Simmons M.P."/>
            <person name="Aerts A.L."/>
            <person name="Allen A.E."/>
            <person name="Cuvelier M.L."/>
            <person name="Derelle E."/>
            <person name="Everett M.V."/>
            <person name="Foulon E."/>
            <person name="Grimwood J."/>
            <person name="Gundlach H."/>
            <person name="Henrissat B."/>
            <person name="Napoli C."/>
            <person name="McDonald S.M."/>
            <person name="Parker M.S."/>
            <person name="Rombauts S."/>
            <person name="Salamov A."/>
            <person name="Von Dassow P."/>
            <person name="Badger J.H."/>
            <person name="Coutinho P.M."/>
            <person name="Demir E."/>
            <person name="Dubchak I."/>
            <person name="Gentemann C."/>
            <person name="Eikrem W."/>
            <person name="Gready J.E."/>
            <person name="John U."/>
            <person name="Lanier W."/>
            <person name="Lindquist E.A."/>
            <person name="Lucas S."/>
            <person name="Mayer K.F."/>
            <person name="Moreau H."/>
            <person name="Not F."/>
            <person name="Otillar R."/>
            <person name="Panaud O."/>
            <person name="Pangilinan J."/>
            <person name="Paulsen I."/>
            <person name="Piegu B."/>
            <person name="Poliakov A."/>
            <person name="Robbens S."/>
            <person name="Schmutz J."/>
            <person name="Toulza E."/>
            <person name="Wyss T."/>
            <person name="Zelensky A."/>
            <person name="Zhou K."/>
            <person name="Armbrust E.V."/>
            <person name="Bhattacharya D."/>
            <person name="Goodenough U.W."/>
            <person name="Van de Peer Y."/>
            <person name="Grigoriev I.V."/>
        </authorList>
    </citation>
    <scope>NUCLEOTIDE SEQUENCE [LARGE SCALE GENOMIC DNA]</scope>
    <source>
        <strain evidence="2">RCC299 / NOUM17</strain>
    </source>
</reference>
<dbReference type="RefSeq" id="XP_002499405.1">
    <property type="nucleotide sequence ID" value="XM_002499360.1"/>
</dbReference>
<sequence length="145" mass="16288">MYGKIDGLLDSLTKLTGVKNWTNVLAETEEVTRSVEPLLQQYDRSKTLQLCEITEAEALAMFKLYYDSTFVCQYAKASAPFGCESSTQLPISQCFSLAYANSLLLYTVFSAMCVKIFFAAKKEEPEETAAKGTVNNERMFQENKV</sequence>
<dbReference type="EMBL" id="CP001323">
    <property type="protein sequence ID" value="ACO60664.1"/>
    <property type="molecule type" value="Genomic_DNA"/>
</dbReference>
<protein>
    <submittedName>
        <fullName evidence="1">Uncharacterized protein</fullName>
    </submittedName>
</protein>
<dbReference type="GeneID" id="8240601"/>
<dbReference type="InParanoid" id="C1DZK0"/>
<dbReference type="KEGG" id="mis:MICPUN_107828"/>
<keyword evidence="2" id="KW-1185">Reference proteome</keyword>
<dbReference type="AlphaFoldDB" id="C1DZK0"/>
<evidence type="ECO:0000313" key="2">
    <source>
        <dbReference type="Proteomes" id="UP000002009"/>
    </source>
</evidence>
<organism evidence="1 2">
    <name type="scientific">Micromonas commoda (strain RCC299 / NOUM17 / CCMP2709)</name>
    <name type="common">Picoplanktonic green alga</name>
    <dbReference type="NCBI Taxonomy" id="296587"/>
    <lineage>
        <taxon>Eukaryota</taxon>
        <taxon>Viridiplantae</taxon>
        <taxon>Chlorophyta</taxon>
        <taxon>Mamiellophyceae</taxon>
        <taxon>Mamiellales</taxon>
        <taxon>Mamiellaceae</taxon>
        <taxon>Micromonas</taxon>
    </lineage>
</organism>
<accession>C1DZK0</accession>
<name>C1DZK0_MICCC</name>